<dbReference type="EMBL" id="CP002408">
    <property type="protein sequence ID" value="AFU58353.1"/>
    <property type="molecule type" value="Genomic_DNA"/>
</dbReference>
<organism evidence="2 3">
    <name type="scientific">Nitrososphaera gargensis (strain Ga9.2)</name>
    <dbReference type="NCBI Taxonomy" id="1237085"/>
    <lineage>
        <taxon>Archaea</taxon>
        <taxon>Nitrososphaerota</taxon>
        <taxon>Nitrososphaeria</taxon>
        <taxon>Nitrososphaerales</taxon>
        <taxon>Nitrososphaeraceae</taxon>
        <taxon>Nitrososphaera</taxon>
    </lineage>
</organism>
<dbReference type="RefSeq" id="WP_015018890.1">
    <property type="nucleotide sequence ID" value="NC_018719.1"/>
</dbReference>
<accession>K0IHH0</accession>
<dbReference type="AlphaFoldDB" id="K0IHH0"/>
<reference evidence="2 3" key="1">
    <citation type="journal article" date="2012" name="Environ. Microbiol.">
        <title>The genome of the ammonia-oxidizing Candidatus Nitrososphaera gargensis: insights into metabolic versatility and environmental adaptations.</title>
        <authorList>
            <person name="Spang A."/>
            <person name="Poehlein A."/>
            <person name="Offre P."/>
            <person name="Zumbragel S."/>
            <person name="Haider S."/>
            <person name="Rychlik N."/>
            <person name="Nowka B."/>
            <person name="Schmeisser C."/>
            <person name="Lebedeva E.V."/>
            <person name="Rattei T."/>
            <person name="Bohm C."/>
            <person name="Schmid M."/>
            <person name="Galushko A."/>
            <person name="Hatzenpichler R."/>
            <person name="Weinmaier T."/>
            <person name="Daniel R."/>
            <person name="Schleper C."/>
            <person name="Spieck E."/>
            <person name="Streit W."/>
            <person name="Wagner M."/>
        </authorList>
    </citation>
    <scope>NUCLEOTIDE SEQUENCE [LARGE SCALE GENOMIC DNA]</scope>
    <source>
        <strain evidence="3">Ga9.2</strain>
    </source>
</reference>
<dbReference type="HOGENOM" id="CLU_159725_0_0_2"/>
<evidence type="ECO:0000313" key="3">
    <source>
        <dbReference type="Proteomes" id="UP000008037"/>
    </source>
</evidence>
<dbReference type="InParanoid" id="K0IHH0"/>
<sequence length="83" mass="9589">MKYRSRTDIVATILDAANGGSTKTKIMYKAYLSYAQLKEYLTILIENGLLEYEEGQLKYKTTEKGLRFMRTYNEIGEMVSTET</sequence>
<evidence type="ECO:0000313" key="2">
    <source>
        <dbReference type="EMBL" id="AFU58353.1"/>
    </source>
</evidence>
<dbReference type="InterPro" id="IPR036390">
    <property type="entry name" value="WH_DNA-bd_sf"/>
</dbReference>
<evidence type="ECO:0000259" key="1">
    <source>
        <dbReference type="Pfam" id="PF14947"/>
    </source>
</evidence>
<dbReference type="InterPro" id="IPR036388">
    <property type="entry name" value="WH-like_DNA-bd_sf"/>
</dbReference>
<dbReference type="InterPro" id="IPR038723">
    <property type="entry name" value="ArnR1-like_HTH"/>
</dbReference>
<dbReference type="OrthoDB" id="140255at2157"/>
<feature type="domain" description="ArnR1-like winged helix-turn-helix" evidence="1">
    <location>
        <begin position="4"/>
        <end position="78"/>
    </location>
</feature>
<dbReference type="BioCyc" id="CNIT1237085:G1324-1415-MONOMER"/>
<dbReference type="SUPFAM" id="SSF46785">
    <property type="entry name" value="Winged helix' DNA-binding domain"/>
    <property type="match status" value="1"/>
</dbReference>
<dbReference type="KEGG" id="nga:Ngar_c14170"/>
<keyword evidence="3" id="KW-1185">Reference proteome</keyword>
<dbReference type="Proteomes" id="UP000008037">
    <property type="component" value="Chromosome"/>
</dbReference>
<protein>
    <recommendedName>
        <fullName evidence="1">ArnR1-like winged helix-turn-helix domain-containing protein</fullName>
    </recommendedName>
</protein>
<dbReference type="PATRIC" id="fig|1237085.11.peg.1384"/>
<dbReference type="Gene3D" id="1.10.10.10">
    <property type="entry name" value="Winged helix-like DNA-binding domain superfamily/Winged helix DNA-binding domain"/>
    <property type="match status" value="1"/>
</dbReference>
<name>K0IHH0_NITGG</name>
<dbReference type="GeneID" id="13797676"/>
<gene>
    <name evidence="2" type="ordered locus">Ngar_c14170</name>
</gene>
<dbReference type="Pfam" id="PF14947">
    <property type="entry name" value="HTH_45"/>
    <property type="match status" value="1"/>
</dbReference>
<proteinExistence type="predicted"/>